<name>A0ABP7IKT2_9PSEU</name>
<evidence type="ECO:0000313" key="3">
    <source>
        <dbReference type="Proteomes" id="UP001501624"/>
    </source>
</evidence>
<dbReference type="EMBL" id="BAABCM010000006">
    <property type="protein sequence ID" value="GAA3820736.1"/>
    <property type="molecule type" value="Genomic_DNA"/>
</dbReference>
<dbReference type="Proteomes" id="UP001501624">
    <property type="component" value="Unassembled WGS sequence"/>
</dbReference>
<protein>
    <submittedName>
        <fullName evidence="2">Uncharacterized protein</fullName>
    </submittedName>
</protein>
<sequence>MKVQFKDGVTAVLERPVDSGIRRKSTSAPRTVLIWQGRTVDRRRALAVLPSLGRCDGVRLRGQVARRWSDMRGGLCGECESIGGVEIYPASRRRLGGTGARDWLPRCAPPSSCSPKRSVDNRSAG</sequence>
<evidence type="ECO:0000313" key="2">
    <source>
        <dbReference type="EMBL" id="GAA3820736.1"/>
    </source>
</evidence>
<organism evidence="2 3">
    <name type="scientific">Amycolatopsis tucumanensis</name>
    <dbReference type="NCBI Taxonomy" id="401106"/>
    <lineage>
        <taxon>Bacteria</taxon>
        <taxon>Bacillati</taxon>
        <taxon>Actinomycetota</taxon>
        <taxon>Actinomycetes</taxon>
        <taxon>Pseudonocardiales</taxon>
        <taxon>Pseudonocardiaceae</taxon>
        <taxon>Amycolatopsis</taxon>
    </lineage>
</organism>
<comment type="caution">
    <text evidence="2">The sequence shown here is derived from an EMBL/GenBank/DDBJ whole genome shotgun (WGS) entry which is preliminary data.</text>
</comment>
<gene>
    <name evidence="2" type="ORF">GCM10022380_44550</name>
</gene>
<evidence type="ECO:0000256" key="1">
    <source>
        <dbReference type="SAM" id="MobiDB-lite"/>
    </source>
</evidence>
<feature type="region of interest" description="Disordered" evidence="1">
    <location>
        <begin position="106"/>
        <end position="125"/>
    </location>
</feature>
<proteinExistence type="predicted"/>
<accession>A0ABP7IKT2</accession>
<keyword evidence="3" id="KW-1185">Reference proteome</keyword>
<reference evidence="3" key="1">
    <citation type="journal article" date="2019" name="Int. J. Syst. Evol. Microbiol.">
        <title>The Global Catalogue of Microorganisms (GCM) 10K type strain sequencing project: providing services to taxonomists for standard genome sequencing and annotation.</title>
        <authorList>
            <consortium name="The Broad Institute Genomics Platform"/>
            <consortium name="The Broad Institute Genome Sequencing Center for Infectious Disease"/>
            <person name="Wu L."/>
            <person name="Ma J."/>
        </authorList>
    </citation>
    <scope>NUCLEOTIDE SEQUENCE [LARGE SCALE GENOMIC DNA]</scope>
    <source>
        <strain evidence="3">JCM 17017</strain>
    </source>
</reference>